<name>A0ACC3T7X8_LIPKO</name>
<evidence type="ECO:0000313" key="1">
    <source>
        <dbReference type="EMBL" id="KAK9240043.1"/>
    </source>
</evidence>
<gene>
    <name evidence="1" type="ORF">V1525DRAFT_386048</name>
</gene>
<dbReference type="Proteomes" id="UP001433508">
    <property type="component" value="Unassembled WGS sequence"/>
</dbReference>
<organism evidence="1 2">
    <name type="scientific">Lipomyces kononenkoae</name>
    <name type="common">Yeast</name>
    <dbReference type="NCBI Taxonomy" id="34357"/>
    <lineage>
        <taxon>Eukaryota</taxon>
        <taxon>Fungi</taxon>
        <taxon>Dikarya</taxon>
        <taxon>Ascomycota</taxon>
        <taxon>Saccharomycotina</taxon>
        <taxon>Lipomycetes</taxon>
        <taxon>Lipomycetales</taxon>
        <taxon>Lipomycetaceae</taxon>
        <taxon>Lipomyces</taxon>
    </lineage>
</organism>
<keyword evidence="2" id="KW-1185">Reference proteome</keyword>
<dbReference type="EMBL" id="MU971342">
    <property type="protein sequence ID" value="KAK9240043.1"/>
    <property type="molecule type" value="Genomic_DNA"/>
</dbReference>
<accession>A0ACC3T7X8</accession>
<comment type="caution">
    <text evidence="1">The sequence shown here is derived from an EMBL/GenBank/DDBJ whole genome shotgun (WGS) entry which is preliminary data.</text>
</comment>
<sequence>MFFSPVSQRWRDVLLLKKEYSDLGLWDNELFSDPMFREWEQTFWRLYREKDSDGLVPRRIEAVIPEPATSIIRLIMV</sequence>
<evidence type="ECO:0000313" key="2">
    <source>
        <dbReference type="Proteomes" id="UP001433508"/>
    </source>
</evidence>
<protein>
    <submittedName>
        <fullName evidence="1">Uncharacterized protein</fullName>
    </submittedName>
</protein>
<reference evidence="2" key="1">
    <citation type="journal article" date="2024" name="Front. Bioeng. Biotechnol.">
        <title>Genome-scale model development and genomic sequencing of the oleaginous clade Lipomyces.</title>
        <authorList>
            <person name="Czajka J.J."/>
            <person name="Han Y."/>
            <person name="Kim J."/>
            <person name="Mondo S.J."/>
            <person name="Hofstad B.A."/>
            <person name="Robles A."/>
            <person name="Haridas S."/>
            <person name="Riley R."/>
            <person name="LaButti K."/>
            <person name="Pangilinan J."/>
            <person name="Andreopoulos W."/>
            <person name="Lipzen A."/>
            <person name="Yan J."/>
            <person name="Wang M."/>
            <person name="Ng V."/>
            <person name="Grigoriev I.V."/>
            <person name="Spatafora J.W."/>
            <person name="Magnuson J.K."/>
            <person name="Baker S.E."/>
            <person name="Pomraning K.R."/>
        </authorList>
    </citation>
    <scope>NUCLEOTIDE SEQUENCE [LARGE SCALE GENOMIC DNA]</scope>
    <source>
        <strain evidence="2">CBS 7786</strain>
    </source>
</reference>
<proteinExistence type="predicted"/>